<keyword evidence="3 7" id="KW-0349">Heme</keyword>
<reference evidence="9 10" key="1">
    <citation type="submission" date="2020-04" db="EMBL/GenBank/DDBJ databases">
        <title>Chromosome-level genome assembly of a cyprinid fish Onychostoma macrolepis by integration of Nanopore Sequencing, Bionano and Hi-C technology.</title>
        <authorList>
            <person name="Wang D."/>
        </authorList>
    </citation>
    <scope>NUCLEOTIDE SEQUENCE [LARGE SCALE GENOMIC DNA]</scope>
    <source>
        <strain evidence="9">SWU-2019</strain>
        <tissue evidence="9">Muscle</tissue>
    </source>
</reference>
<dbReference type="GO" id="GO:0004601">
    <property type="term" value="F:peroxidase activity"/>
    <property type="evidence" value="ECO:0007669"/>
    <property type="project" value="TreeGrafter"/>
</dbReference>
<dbReference type="PANTHER" id="PTHR11442">
    <property type="entry name" value="HEMOGLOBIN FAMILY MEMBER"/>
    <property type="match status" value="1"/>
</dbReference>
<dbReference type="InterPro" id="IPR000971">
    <property type="entry name" value="Globin"/>
</dbReference>
<dbReference type="AlphaFoldDB" id="A0A7J6CH65"/>
<dbReference type="PRINTS" id="PR00814">
    <property type="entry name" value="BETAHAEM"/>
</dbReference>
<keyword evidence="6" id="KW-0408">Iron</keyword>
<evidence type="ECO:0000256" key="6">
    <source>
        <dbReference type="ARBA" id="ARBA00023004"/>
    </source>
</evidence>
<dbReference type="Pfam" id="PF00042">
    <property type="entry name" value="Globin"/>
    <property type="match status" value="1"/>
</dbReference>
<keyword evidence="4 7" id="KW-0561">Oxygen transport</keyword>
<dbReference type="GO" id="GO:0019825">
    <property type="term" value="F:oxygen binding"/>
    <property type="evidence" value="ECO:0007669"/>
    <property type="project" value="InterPro"/>
</dbReference>
<keyword evidence="5" id="KW-0479">Metal-binding</keyword>
<evidence type="ECO:0000256" key="4">
    <source>
        <dbReference type="ARBA" id="ARBA00022621"/>
    </source>
</evidence>
<proteinExistence type="inferred from homology"/>
<comment type="similarity">
    <text evidence="1 7">Belongs to the globin family.</text>
</comment>
<name>A0A7J6CH65_9TELE</name>
<dbReference type="Gene3D" id="1.10.490.10">
    <property type="entry name" value="Globins"/>
    <property type="match status" value="1"/>
</dbReference>
<feature type="domain" description="Globin" evidence="8">
    <location>
        <begin position="47"/>
        <end position="191"/>
    </location>
</feature>
<dbReference type="GO" id="GO:0043177">
    <property type="term" value="F:organic acid binding"/>
    <property type="evidence" value="ECO:0007669"/>
    <property type="project" value="TreeGrafter"/>
</dbReference>
<evidence type="ECO:0000313" key="9">
    <source>
        <dbReference type="EMBL" id="KAF4106667.1"/>
    </source>
</evidence>
<comment type="caution">
    <text evidence="9">The sequence shown here is derived from an EMBL/GenBank/DDBJ whole genome shotgun (WGS) entry which is preliminary data.</text>
</comment>
<dbReference type="Proteomes" id="UP000579812">
    <property type="component" value="Unassembled WGS sequence"/>
</dbReference>
<evidence type="ECO:0000256" key="1">
    <source>
        <dbReference type="ARBA" id="ARBA00008705"/>
    </source>
</evidence>
<evidence type="ECO:0000256" key="5">
    <source>
        <dbReference type="ARBA" id="ARBA00022723"/>
    </source>
</evidence>
<sequence length="191" mass="21668">MEFIGQLPPLFLRTIGQTHLAEIHGRRPRRPYLNICPVLKPQDTMVKWTAEERAAIEAVFASLDYESVGRESLTRLLVVYPWTRRYFGGFGNLFNTEAIMANPKVAAHGTVVLQGLEMALEDMDNIKKTYASLSELHSEKLQVDPGNFQLLGDCLTVVIATRMRTEFTPVIQAAWQKFLCVVVAALRRQYN</sequence>
<dbReference type="CDD" id="cd08925">
    <property type="entry name" value="Hb-beta-like"/>
    <property type="match status" value="1"/>
</dbReference>
<protein>
    <recommendedName>
        <fullName evidence="8">Globin domain-containing protein</fullName>
    </recommendedName>
</protein>
<evidence type="ECO:0000259" key="8">
    <source>
        <dbReference type="PROSITE" id="PS01033"/>
    </source>
</evidence>
<organism evidence="9 10">
    <name type="scientific">Onychostoma macrolepis</name>
    <dbReference type="NCBI Taxonomy" id="369639"/>
    <lineage>
        <taxon>Eukaryota</taxon>
        <taxon>Metazoa</taxon>
        <taxon>Chordata</taxon>
        <taxon>Craniata</taxon>
        <taxon>Vertebrata</taxon>
        <taxon>Euteleostomi</taxon>
        <taxon>Actinopterygii</taxon>
        <taxon>Neopterygii</taxon>
        <taxon>Teleostei</taxon>
        <taxon>Ostariophysi</taxon>
        <taxon>Cypriniformes</taxon>
        <taxon>Cyprinidae</taxon>
        <taxon>Acrossocheilinae</taxon>
        <taxon>Onychostoma</taxon>
    </lineage>
</organism>
<dbReference type="OrthoDB" id="9886081at2759"/>
<keyword evidence="10" id="KW-1185">Reference proteome</keyword>
<dbReference type="InterPro" id="IPR009050">
    <property type="entry name" value="Globin-like_sf"/>
</dbReference>
<dbReference type="InterPro" id="IPR050056">
    <property type="entry name" value="Hemoglobin_oxygen_transport"/>
</dbReference>
<keyword evidence="2 7" id="KW-0813">Transport</keyword>
<dbReference type="PROSITE" id="PS01033">
    <property type="entry name" value="GLOBIN"/>
    <property type="match status" value="1"/>
</dbReference>
<evidence type="ECO:0000256" key="3">
    <source>
        <dbReference type="ARBA" id="ARBA00022617"/>
    </source>
</evidence>
<dbReference type="GO" id="GO:0031838">
    <property type="term" value="C:haptoglobin-hemoglobin complex"/>
    <property type="evidence" value="ECO:0007669"/>
    <property type="project" value="TreeGrafter"/>
</dbReference>
<dbReference type="GO" id="GO:0072562">
    <property type="term" value="C:blood microparticle"/>
    <property type="evidence" value="ECO:0007669"/>
    <property type="project" value="TreeGrafter"/>
</dbReference>
<dbReference type="GO" id="GO:0005833">
    <property type="term" value="C:hemoglobin complex"/>
    <property type="evidence" value="ECO:0007669"/>
    <property type="project" value="InterPro"/>
</dbReference>
<dbReference type="GO" id="GO:0020037">
    <property type="term" value="F:heme binding"/>
    <property type="evidence" value="ECO:0007669"/>
    <property type="project" value="InterPro"/>
</dbReference>
<dbReference type="GO" id="GO:0042744">
    <property type="term" value="P:hydrogen peroxide catabolic process"/>
    <property type="evidence" value="ECO:0007669"/>
    <property type="project" value="TreeGrafter"/>
</dbReference>
<evidence type="ECO:0000256" key="7">
    <source>
        <dbReference type="RuleBase" id="RU000356"/>
    </source>
</evidence>
<dbReference type="GO" id="GO:0031720">
    <property type="term" value="F:haptoglobin binding"/>
    <property type="evidence" value="ECO:0007669"/>
    <property type="project" value="TreeGrafter"/>
</dbReference>
<dbReference type="SUPFAM" id="SSF46458">
    <property type="entry name" value="Globin-like"/>
    <property type="match status" value="1"/>
</dbReference>
<dbReference type="FunFam" id="1.10.490.10:FF:000001">
    <property type="entry name" value="Hemoglobin subunit beta"/>
    <property type="match status" value="1"/>
</dbReference>
<dbReference type="InterPro" id="IPR012292">
    <property type="entry name" value="Globin/Proto"/>
</dbReference>
<dbReference type="GO" id="GO:0005344">
    <property type="term" value="F:oxygen carrier activity"/>
    <property type="evidence" value="ECO:0007669"/>
    <property type="project" value="UniProtKB-KW"/>
</dbReference>
<accession>A0A7J6CH65</accession>
<evidence type="ECO:0000313" key="10">
    <source>
        <dbReference type="Proteomes" id="UP000579812"/>
    </source>
</evidence>
<dbReference type="PANTHER" id="PTHR11442:SF7">
    <property type="entry name" value="HEMOGLOBIN SUBUNIT EPSILON"/>
    <property type="match status" value="1"/>
</dbReference>
<dbReference type="InterPro" id="IPR002337">
    <property type="entry name" value="Hemoglobin_b"/>
</dbReference>
<dbReference type="GO" id="GO:0046872">
    <property type="term" value="F:metal ion binding"/>
    <property type="evidence" value="ECO:0007669"/>
    <property type="project" value="UniProtKB-KW"/>
</dbReference>
<gene>
    <name evidence="9" type="ORF">G5714_012657</name>
</gene>
<dbReference type="EMBL" id="JAAMOB010000012">
    <property type="protein sequence ID" value="KAF4106667.1"/>
    <property type="molecule type" value="Genomic_DNA"/>
</dbReference>
<evidence type="ECO:0000256" key="2">
    <source>
        <dbReference type="ARBA" id="ARBA00022448"/>
    </source>
</evidence>